<proteinExistence type="predicted"/>
<accession>A8AVX0</accession>
<evidence type="ECO:0000313" key="2">
    <source>
        <dbReference type="EMBL" id="ABV10759.1"/>
    </source>
</evidence>
<name>A8AVX0_STRGC</name>
<gene>
    <name evidence="2" type="ordered locus">SGO_0627</name>
</gene>
<reference evidence="2 3" key="1">
    <citation type="journal article" date="2007" name="J. Bacteriol.">
        <title>Genome-wide transcriptional changes in Streptococcus gordonii in response to competence signaling peptide.</title>
        <authorList>
            <person name="Vickerman M.M."/>
            <person name="Iobst S."/>
            <person name="Jesionowski A.M."/>
            <person name="Gill S.R."/>
        </authorList>
    </citation>
    <scope>NUCLEOTIDE SEQUENCE [LARGE SCALE GENOMIC DNA]</scope>
    <source>
        <strain evidence="3">Challis / ATCC 35105 / BCRC 15272 / CH1 / DL1 / V288</strain>
    </source>
</reference>
<keyword evidence="3" id="KW-1185">Reference proteome</keyword>
<feature type="region of interest" description="Disordered" evidence="1">
    <location>
        <begin position="1"/>
        <end position="34"/>
    </location>
</feature>
<protein>
    <submittedName>
        <fullName evidence="2">Uncharacterized protein</fullName>
    </submittedName>
</protein>
<dbReference type="HOGENOM" id="CLU_3376328_0_0_9"/>
<dbReference type="AlphaFoldDB" id="A8AVX0"/>
<dbReference type="Proteomes" id="UP000001131">
    <property type="component" value="Chromosome"/>
</dbReference>
<dbReference type="EMBL" id="CP000725">
    <property type="protein sequence ID" value="ABV10759.1"/>
    <property type="molecule type" value="Genomic_DNA"/>
</dbReference>
<organism evidence="2 3">
    <name type="scientific">Streptococcus gordonii (strain Challis / ATCC 35105 / BCRC 15272 / CH1 / DL1 / V288)</name>
    <dbReference type="NCBI Taxonomy" id="467705"/>
    <lineage>
        <taxon>Bacteria</taxon>
        <taxon>Bacillati</taxon>
        <taxon>Bacillota</taxon>
        <taxon>Bacilli</taxon>
        <taxon>Lactobacillales</taxon>
        <taxon>Streptococcaceae</taxon>
        <taxon>Streptococcus</taxon>
    </lineage>
</organism>
<dbReference type="KEGG" id="sgo:SGO_0627"/>
<sequence length="34" mass="4117">MKHLAKRKDFTKIPYENYKNRKEKKTLPLGVGRQ</sequence>
<evidence type="ECO:0000256" key="1">
    <source>
        <dbReference type="SAM" id="MobiDB-lite"/>
    </source>
</evidence>
<evidence type="ECO:0000313" key="3">
    <source>
        <dbReference type="Proteomes" id="UP000001131"/>
    </source>
</evidence>